<keyword evidence="4 8" id="KW-0812">Transmembrane</keyword>
<protein>
    <recommendedName>
        <fullName evidence="14">ABC transporter domain-containing protein</fullName>
    </recommendedName>
</protein>
<keyword evidence="13" id="KW-1185">Reference proteome</keyword>
<evidence type="ECO:0000259" key="10">
    <source>
        <dbReference type="Pfam" id="PF01061"/>
    </source>
</evidence>
<feature type="transmembrane region" description="Helical" evidence="8">
    <location>
        <begin position="385"/>
        <end position="405"/>
    </location>
</feature>
<dbReference type="AlphaFoldDB" id="A0AAV9PUQ3"/>
<dbReference type="InterPro" id="IPR013525">
    <property type="entry name" value="ABC2_TM"/>
</dbReference>
<name>A0AAV9PUQ3_9PEZI</name>
<dbReference type="GO" id="GO:0016887">
    <property type="term" value="F:ATP hydrolysis activity"/>
    <property type="evidence" value="ECO:0007669"/>
    <property type="project" value="InterPro"/>
</dbReference>
<feature type="transmembrane region" description="Helical" evidence="8">
    <location>
        <begin position="306"/>
        <end position="329"/>
    </location>
</feature>
<evidence type="ECO:0000256" key="6">
    <source>
        <dbReference type="ARBA" id="ARBA00023136"/>
    </source>
</evidence>
<feature type="transmembrane region" description="Helical" evidence="8">
    <location>
        <begin position="272"/>
        <end position="294"/>
    </location>
</feature>
<feature type="domain" description="ABC transporter family G" evidence="11">
    <location>
        <begin position="139"/>
        <end position="195"/>
    </location>
</feature>
<dbReference type="InterPro" id="IPR003439">
    <property type="entry name" value="ABC_transporter-like_ATP-bd"/>
</dbReference>
<evidence type="ECO:0000256" key="4">
    <source>
        <dbReference type="ARBA" id="ARBA00022692"/>
    </source>
</evidence>
<comment type="caution">
    <text evidence="12">The sequence shown here is derived from an EMBL/GenBank/DDBJ whole genome shotgun (WGS) entry which is preliminary data.</text>
</comment>
<dbReference type="Pfam" id="PF01061">
    <property type="entry name" value="ABC2_membrane"/>
    <property type="match status" value="1"/>
</dbReference>
<dbReference type="GO" id="GO:0005524">
    <property type="term" value="F:ATP binding"/>
    <property type="evidence" value="ECO:0007669"/>
    <property type="project" value="InterPro"/>
</dbReference>
<feature type="transmembrane region" description="Helical" evidence="8">
    <location>
        <begin position="515"/>
        <end position="536"/>
    </location>
</feature>
<dbReference type="Pfam" id="PF19055">
    <property type="entry name" value="ABC2_membrane_7"/>
    <property type="match status" value="1"/>
</dbReference>
<dbReference type="PROSITE" id="PS00211">
    <property type="entry name" value="ABC_TRANSPORTER_1"/>
    <property type="match status" value="1"/>
</dbReference>
<evidence type="ECO:0008006" key="14">
    <source>
        <dbReference type="Google" id="ProtNLM"/>
    </source>
</evidence>
<evidence type="ECO:0000259" key="11">
    <source>
        <dbReference type="Pfam" id="PF19055"/>
    </source>
</evidence>
<feature type="region of interest" description="Disordered" evidence="7">
    <location>
        <begin position="227"/>
        <end position="250"/>
    </location>
</feature>
<feature type="compositionally biased region" description="Low complexity" evidence="7">
    <location>
        <begin position="231"/>
        <end position="244"/>
    </location>
</feature>
<dbReference type="InterPro" id="IPR043926">
    <property type="entry name" value="ABCG_dom"/>
</dbReference>
<dbReference type="PANTHER" id="PTHR48042:SF11">
    <property type="entry name" value="ABC TRANSPORTER G FAMILY MEMBER 11"/>
    <property type="match status" value="1"/>
</dbReference>
<organism evidence="12 13">
    <name type="scientific">Vermiconidia calcicola</name>
    <dbReference type="NCBI Taxonomy" id="1690605"/>
    <lineage>
        <taxon>Eukaryota</taxon>
        <taxon>Fungi</taxon>
        <taxon>Dikarya</taxon>
        <taxon>Ascomycota</taxon>
        <taxon>Pezizomycotina</taxon>
        <taxon>Dothideomycetes</taxon>
        <taxon>Dothideomycetidae</taxon>
        <taxon>Mycosphaerellales</taxon>
        <taxon>Extremaceae</taxon>
        <taxon>Vermiconidia</taxon>
    </lineage>
</organism>
<dbReference type="GO" id="GO:0140359">
    <property type="term" value="F:ABC-type transporter activity"/>
    <property type="evidence" value="ECO:0007669"/>
    <property type="project" value="InterPro"/>
</dbReference>
<proteinExistence type="inferred from homology"/>
<dbReference type="Pfam" id="PF00005">
    <property type="entry name" value="ABC_tran"/>
    <property type="match status" value="1"/>
</dbReference>
<dbReference type="Proteomes" id="UP001345827">
    <property type="component" value="Unassembled WGS sequence"/>
</dbReference>
<keyword evidence="5 8" id="KW-1133">Transmembrane helix</keyword>
<evidence type="ECO:0000256" key="1">
    <source>
        <dbReference type="ARBA" id="ARBA00004141"/>
    </source>
</evidence>
<dbReference type="SUPFAM" id="SSF52540">
    <property type="entry name" value="P-loop containing nucleoside triphosphate hydrolases"/>
    <property type="match status" value="1"/>
</dbReference>
<keyword evidence="3" id="KW-0813">Transport</keyword>
<evidence type="ECO:0000256" key="5">
    <source>
        <dbReference type="ARBA" id="ARBA00022989"/>
    </source>
</evidence>
<evidence type="ECO:0000256" key="3">
    <source>
        <dbReference type="ARBA" id="ARBA00022448"/>
    </source>
</evidence>
<gene>
    <name evidence="12" type="ORF">LTR25_011091</name>
</gene>
<feature type="transmembrane region" description="Helical" evidence="8">
    <location>
        <begin position="412"/>
        <end position="435"/>
    </location>
</feature>
<evidence type="ECO:0000259" key="9">
    <source>
        <dbReference type="Pfam" id="PF00005"/>
    </source>
</evidence>
<dbReference type="InterPro" id="IPR017871">
    <property type="entry name" value="ABC_transporter-like_CS"/>
</dbReference>
<keyword evidence="6 8" id="KW-0472">Membrane</keyword>
<dbReference type="InterPro" id="IPR052215">
    <property type="entry name" value="Plant_ABCG"/>
</dbReference>
<dbReference type="Gene3D" id="3.40.50.300">
    <property type="entry name" value="P-loop containing nucleotide triphosphate hydrolases"/>
    <property type="match status" value="1"/>
</dbReference>
<reference evidence="12 13" key="1">
    <citation type="submission" date="2023-06" db="EMBL/GenBank/DDBJ databases">
        <title>Black Yeasts Isolated from many extreme environments.</title>
        <authorList>
            <person name="Coleine C."/>
            <person name="Stajich J.E."/>
            <person name="Selbmann L."/>
        </authorList>
    </citation>
    <scope>NUCLEOTIDE SEQUENCE [LARGE SCALE GENOMIC DNA]</scope>
    <source>
        <strain evidence="12 13">CCFEE 5887</strain>
    </source>
</reference>
<feature type="transmembrane region" description="Helical" evidence="8">
    <location>
        <begin position="350"/>
        <end position="373"/>
    </location>
</feature>
<evidence type="ECO:0000313" key="12">
    <source>
        <dbReference type="EMBL" id="KAK5527548.1"/>
    </source>
</evidence>
<evidence type="ECO:0000256" key="8">
    <source>
        <dbReference type="SAM" id="Phobius"/>
    </source>
</evidence>
<sequence length="537" mass="59638">MINGRTTNQTAIRKVSSYVEQEDAMIGILTVRETVNFAAKLSLGAAVSNKDRMARVNELIESFGLQRQNDTVVGTPLRKGISGGQKRRLSVASQLVTSPRILFLDEPTSGLDSTSSYEVMNFIRQIAKQYHLVAIASIHQPSTTTFELFDQLMLLSEGQTCYFGPVSSVNDFFDKIHRPIPMHMNPAEYLLDAVNSDFGSDPSSKHGGASGSVQDAWESSEENRALAQRCSPASTSEPTTSAAEHITSSNPNVPRTSWILLHRNFIKSYRDIIAYGTRVVMYLGLAILMGTVWLRLSYDQASIQPFISAIFFGGAFMSFMAVAYVPSIIEDIQNFRKERANGLYGPLPFTIANALVSIPWLFLIAVLFSVIVYWLGNFRATAGAFWMWVLWLFLDLLAAEGLVVLVSSTFPVFVVSLAITAFLNGLWMSVGGFLVPLGTLNVFWKYVFHYIDYQAYVFFGMMANQFRSTMYDCAKVASGYQCMYPGDSVSEGKIQGTAVLRAYNISWSDGEIGKWLGIMVAIIFTYRILGYVALAIR</sequence>
<feature type="domain" description="ABC transporter" evidence="9">
    <location>
        <begin position="5"/>
        <end position="109"/>
    </location>
</feature>
<dbReference type="GO" id="GO:0016020">
    <property type="term" value="C:membrane"/>
    <property type="evidence" value="ECO:0007669"/>
    <property type="project" value="UniProtKB-SubCell"/>
</dbReference>
<evidence type="ECO:0000256" key="2">
    <source>
        <dbReference type="ARBA" id="ARBA00005814"/>
    </source>
</evidence>
<comment type="subcellular location">
    <subcellularLocation>
        <location evidence="1">Membrane</location>
        <topology evidence="1">Multi-pass membrane protein</topology>
    </subcellularLocation>
</comment>
<dbReference type="InterPro" id="IPR027417">
    <property type="entry name" value="P-loop_NTPase"/>
</dbReference>
<feature type="domain" description="ABC-2 type transporter transmembrane" evidence="10">
    <location>
        <begin position="258"/>
        <end position="466"/>
    </location>
</feature>
<dbReference type="EMBL" id="JAXLQG010000045">
    <property type="protein sequence ID" value="KAK5527548.1"/>
    <property type="molecule type" value="Genomic_DNA"/>
</dbReference>
<accession>A0AAV9PUQ3</accession>
<evidence type="ECO:0000256" key="7">
    <source>
        <dbReference type="SAM" id="MobiDB-lite"/>
    </source>
</evidence>
<evidence type="ECO:0000313" key="13">
    <source>
        <dbReference type="Proteomes" id="UP001345827"/>
    </source>
</evidence>
<dbReference type="PANTHER" id="PTHR48042">
    <property type="entry name" value="ABC TRANSPORTER G FAMILY MEMBER 11"/>
    <property type="match status" value="1"/>
</dbReference>
<comment type="similarity">
    <text evidence="2">Belongs to the ABC transporter superfamily. ABCG family. Eye pigment precursor importer (TC 3.A.1.204) subfamily.</text>
</comment>